<dbReference type="InterPro" id="IPR012337">
    <property type="entry name" value="RNaseH-like_sf"/>
</dbReference>
<reference evidence="2 3" key="1">
    <citation type="submission" date="2019-02" db="EMBL/GenBank/DDBJ databases">
        <title>Dyella amyloliquefaciens sp. nov., isolated from forest soil.</title>
        <authorList>
            <person name="Gao Z.-H."/>
            <person name="Qiu L.-H."/>
        </authorList>
    </citation>
    <scope>NUCLEOTIDE SEQUENCE [LARGE SCALE GENOMIC DNA]</scope>
    <source>
        <strain evidence="2 3">KACC 12747</strain>
    </source>
</reference>
<evidence type="ECO:0000313" key="2">
    <source>
        <dbReference type="EMBL" id="TCI06107.1"/>
    </source>
</evidence>
<dbReference type="InterPro" id="IPR048020">
    <property type="entry name" value="Transpos_IS3"/>
</dbReference>
<feature type="domain" description="Integrase catalytic" evidence="1">
    <location>
        <begin position="120"/>
        <end position="284"/>
    </location>
</feature>
<name>A0A4R0YL69_9GAMM</name>
<dbReference type="Pfam" id="PF00665">
    <property type="entry name" value="rve"/>
    <property type="match status" value="1"/>
</dbReference>
<dbReference type="PANTHER" id="PTHR46889">
    <property type="entry name" value="TRANSPOSASE INSF FOR INSERTION SEQUENCE IS3B-RELATED"/>
    <property type="match status" value="1"/>
</dbReference>
<gene>
    <name evidence="2" type="ORF">EZM97_34825</name>
</gene>
<proteinExistence type="predicted"/>
<dbReference type="EMBL" id="SJTG01000007">
    <property type="protein sequence ID" value="TCI06107.1"/>
    <property type="molecule type" value="Genomic_DNA"/>
</dbReference>
<dbReference type="Gene3D" id="3.30.420.10">
    <property type="entry name" value="Ribonuclease H-like superfamily/Ribonuclease H"/>
    <property type="match status" value="1"/>
</dbReference>
<dbReference type="InterPro" id="IPR050900">
    <property type="entry name" value="Transposase_IS3/IS150/IS904"/>
</dbReference>
<keyword evidence="3" id="KW-1185">Reference proteome</keyword>
<dbReference type="InterPro" id="IPR036397">
    <property type="entry name" value="RNaseH_sf"/>
</dbReference>
<dbReference type="InterPro" id="IPR025948">
    <property type="entry name" value="HTH-like_dom"/>
</dbReference>
<evidence type="ECO:0000259" key="1">
    <source>
        <dbReference type="PROSITE" id="PS50994"/>
    </source>
</evidence>
<dbReference type="Proteomes" id="UP000291822">
    <property type="component" value="Unassembled WGS sequence"/>
</dbReference>
<dbReference type="Pfam" id="PF13333">
    <property type="entry name" value="rve_2"/>
    <property type="match status" value="1"/>
</dbReference>
<accession>A0A4R0YL69</accession>
<dbReference type="InterPro" id="IPR001584">
    <property type="entry name" value="Integrase_cat-core"/>
</dbReference>
<evidence type="ECO:0000313" key="3">
    <source>
        <dbReference type="Proteomes" id="UP000291822"/>
    </source>
</evidence>
<dbReference type="PROSITE" id="PS50994">
    <property type="entry name" value="INTEGRASE"/>
    <property type="match status" value="1"/>
</dbReference>
<dbReference type="Pfam" id="PF13276">
    <property type="entry name" value="HTH_21"/>
    <property type="match status" value="1"/>
</dbReference>
<sequence>MKYAWMEGERAFGVRTLYRALDVSPSGFYAWHEHRPSDREVDNQRLLGCIQALHQDTHEAYGTERMWRALRLRGETCGRNRVQRLRHANVIVSRRRRRYIRQRGPYQRVPAAPNRLAWPFASDPIDRVWVADITNIPTRQGWLYLAAVLDLHSRRIVGWAMSASPGQALAINALQMALARRLPACGTIHHSDQGSQYTSKAYQQLVGEAGLTPSMSRKGMPYDNAVMESFFSSLKQELTHHESFEDIDTAKAKVFHYIEVFYNRQRLHSSLSYQSPVDYEHNLPVA</sequence>
<dbReference type="PANTHER" id="PTHR46889:SF4">
    <property type="entry name" value="TRANSPOSASE INSO FOR INSERTION SEQUENCE ELEMENT IS911B-RELATED"/>
    <property type="match status" value="1"/>
</dbReference>
<protein>
    <submittedName>
        <fullName evidence="2">IS3 family transposase</fullName>
    </submittedName>
</protein>
<dbReference type="GO" id="GO:0015074">
    <property type="term" value="P:DNA integration"/>
    <property type="evidence" value="ECO:0007669"/>
    <property type="project" value="InterPro"/>
</dbReference>
<dbReference type="AlphaFoldDB" id="A0A4R0YL69"/>
<dbReference type="GO" id="GO:0003676">
    <property type="term" value="F:nucleic acid binding"/>
    <property type="evidence" value="ECO:0007669"/>
    <property type="project" value="InterPro"/>
</dbReference>
<dbReference type="SUPFAM" id="SSF53098">
    <property type="entry name" value="Ribonuclease H-like"/>
    <property type="match status" value="1"/>
</dbReference>
<organism evidence="2 3">
    <name type="scientific">Dyella soli</name>
    <dbReference type="NCBI Taxonomy" id="522319"/>
    <lineage>
        <taxon>Bacteria</taxon>
        <taxon>Pseudomonadati</taxon>
        <taxon>Pseudomonadota</taxon>
        <taxon>Gammaproteobacteria</taxon>
        <taxon>Lysobacterales</taxon>
        <taxon>Rhodanobacteraceae</taxon>
        <taxon>Dyella</taxon>
    </lineage>
</organism>
<comment type="caution">
    <text evidence="2">The sequence shown here is derived from an EMBL/GenBank/DDBJ whole genome shotgun (WGS) entry which is preliminary data.</text>
</comment>
<dbReference type="NCBIfam" id="NF033516">
    <property type="entry name" value="transpos_IS3"/>
    <property type="match status" value="1"/>
</dbReference>